<name>A0A8F6YC25_9RHOB</name>
<dbReference type="InterPro" id="IPR038740">
    <property type="entry name" value="BioF2-like_GNAT_dom"/>
</dbReference>
<dbReference type="InterPro" id="IPR050644">
    <property type="entry name" value="PG_Glycine_Bridge_Synth"/>
</dbReference>
<evidence type="ECO:0000259" key="1">
    <source>
        <dbReference type="Pfam" id="PF13480"/>
    </source>
</evidence>
<evidence type="ECO:0000313" key="2">
    <source>
        <dbReference type="EMBL" id="QXT38782.1"/>
    </source>
</evidence>
<accession>A0A8F6YC25</accession>
<organism evidence="2 3">
    <name type="scientific">Gymnodinialimonas ceratoperidinii</name>
    <dbReference type="NCBI Taxonomy" id="2856823"/>
    <lineage>
        <taxon>Bacteria</taxon>
        <taxon>Pseudomonadati</taxon>
        <taxon>Pseudomonadota</taxon>
        <taxon>Alphaproteobacteria</taxon>
        <taxon>Rhodobacterales</taxon>
        <taxon>Paracoccaceae</taxon>
        <taxon>Gymnodinialimonas</taxon>
    </lineage>
</organism>
<dbReference type="AlphaFoldDB" id="A0A8F6YC25"/>
<proteinExistence type="predicted"/>
<dbReference type="EMBL" id="CP079194">
    <property type="protein sequence ID" value="QXT38782.1"/>
    <property type="molecule type" value="Genomic_DNA"/>
</dbReference>
<dbReference type="Pfam" id="PF13480">
    <property type="entry name" value="Acetyltransf_6"/>
    <property type="match status" value="1"/>
</dbReference>
<dbReference type="PANTHER" id="PTHR36174:SF1">
    <property type="entry name" value="LIPID II:GLYCINE GLYCYLTRANSFERASE"/>
    <property type="match status" value="1"/>
</dbReference>
<protein>
    <submittedName>
        <fullName evidence="2">GNAT family N-acetyltransferase</fullName>
    </submittedName>
</protein>
<reference evidence="2 3" key="1">
    <citation type="submission" date="2021-07" db="EMBL/GenBank/DDBJ databases">
        <title>A novel Jannaschia species isolated from marine dinoflagellate Ceratoperidinium margalefii.</title>
        <authorList>
            <person name="Jiang Y."/>
            <person name="Li Z."/>
        </authorList>
    </citation>
    <scope>NUCLEOTIDE SEQUENCE [LARGE SCALE GENOMIC DNA]</scope>
    <source>
        <strain evidence="2 3">J12C1-MA-4</strain>
    </source>
</reference>
<dbReference type="PANTHER" id="PTHR36174">
    <property type="entry name" value="LIPID II:GLYCINE GLYCYLTRANSFERASE"/>
    <property type="match status" value="1"/>
</dbReference>
<gene>
    <name evidence="2" type="ORF">KYE46_12665</name>
</gene>
<keyword evidence="3" id="KW-1185">Reference proteome</keyword>
<evidence type="ECO:0000313" key="3">
    <source>
        <dbReference type="Proteomes" id="UP000825009"/>
    </source>
</evidence>
<feature type="domain" description="BioF2-like acetyltransferase" evidence="1">
    <location>
        <begin position="155"/>
        <end position="243"/>
    </location>
</feature>
<dbReference type="KEGG" id="gce:KYE46_12665"/>
<dbReference type="RefSeq" id="WP_219000978.1">
    <property type="nucleotide sequence ID" value="NZ_CP079194.1"/>
</dbReference>
<dbReference type="Proteomes" id="UP000825009">
    <property type="component" value="Chromosome"/>
</dbReference>
<sequence length="288" mass="32302">MPLQQSPLWLAATRLVGGDGEMVELGPRRAVVLRRRLRFVGDLALLSRADLQLSRSDAAQLRETLDAKHLVVNAETEADARALAAAGYHRLFAPRIVAELTLDPCLDKMAARLHQKWRNRLRHGQAQNLVIQRRPMPPDKRFWLFKAEAIQSLRKWYQPLPPDMIAAMAACQAGAVQVFTAYHMGHRVGAMLFLRHGRQATYQIGWSTAEGRRMSAGPALMWRAMIELQAMGAERIDLGAADKSLAPGLARFKRGTGAELRPLGGTWLDTCWSRRRRRPAQVPALLVR</sequence>